<organism evidence="1 2">
    <name type="scientific">Turicimonas muris</name>
    <dbReference type="NCBI Taxonomy" id="1796652"/>
    <lineage>
        <taxon>Bacteria</taxon>
        <taxon>Pseudomonadati</taxon>
        <taxon>Pseudomonadota</taxon>
        <taxon>Betaproteobacteria</taxon>
        <taxon>Burkholderiales</taxon>
        <taxon>Sutterellaceae</taxon>
        <taxon>Turicimonas</taxon>
    </lineage>
</organism>
<evidence type="ECO:0000313" key="2">
    <source>
        <dbReference type="Proteomes" id="UP000214610"/>
    </source>
</evidence>
<reference evidence="2" key="1">
    <citation type="submission" date="2017-05" db="EMBL/GenBank/DDBJ databases">
        <title>Improved OligoMM genomes.</title>
        <authorList>
            <person name="Garzetti D."/>
        </authorList>
    </citation>
    <scope>NUCLEOTIDE SEQUENCE [LARGE SCALE GENOMIC DNA]</scope>
    <source>
        <strain evidence="2">YL45</strain>
    </source>
</reference>
<dbReference type="EMBL" id="NHMP01000004">
    <property type="protein sequence ID" value="OXE47642.1"/>
    <property type="molecule type" value="Genomic_DNA"/>
</dbReference>
<evidence type="ECO:0000313" key="1">
    <source>
        <dbReference type="EMBL" id="OXE47642.1"/>
    </source>
</evidence>
<dbReference type="RefSeq" id="WP_066595070.1">
    <property type="nucleotide sequence ID" value="NZ_CAOWFY010000188.1"/>
</dbReference>
<protein>
    <submittedName>
        <fullName evidence="1">Uncharacterized protein</fullName>
    </submittedName>
</protein>
<name>A0A227KKN2_9BURK</name>
<dbReference type="GeneID" id="78362663"/>
<keyword evidence="2" id="KW-1185">Reference proteome</keyword>
<accession>A0A227KKN2</accession>
<sequence length="96" mass="10347">MSQADYVLSFPSVTVEANPSPTVVPDELEAAEQDMQEDEVEIFEIEPAAVEKPAELGPASKQITVSVRSEVTVSYETADPSLEARGLIKMLLGVQP</sequence>
<gene>
    <name evidence="1" type="ORF">ADH67_07585</name>
</gene>
<comment type="caution">
    <text evidence="1">The sequence shown here is derived from an EMBL/GenBank/DDBJ whole genome shotgun (WGS) entry which is preliminary data.</text>
</comment>
<dbReference type="AlphaFoldDB" id="A0A227KKN2"/>
<dbReference type="Proteomes" id="UP000214610">
    <property type="component" value="Unassembled WGS sequence"/>
</dbReference>
<proteinExistence type="predicted"/>